<dbReference type="CDD" id="cd00067">
    <property type="entry name" value="GAL4"/>
    <property type="match status" value="1"/>
</dbReference>
<dbReference type="SUPFAM" id="SSF57701">
    <property type="entry name" value="Zn2/Cys6 DNA-binding domain"/>
    <property type="match status" value="1"/>
</dbReference>
<gene>
    <name evidence="9" type="ORF">ASPVEDRAFT_89167</name>
</gene>
<accession>A0A1L9Q2E8</accession>
<reference evidence="10" key="1">
    <citation type="journal article" date="2017" name="Genome Biol.">
        <title>Comparative genomics reveals high biological diversity and specific adaptations in the industrially and medically important fungal genus Aspergillus.</title>
        <authorList>
            <person name="de Vries R.P."/>
            <person name="Riley R."/>
            <person name="Wiebenga A."/>
            <person name="Aguilar-Osorio G."/>
            <person name="Amillis S."/>
            <person name="Uchima C.A."/>
            <person name="Anderluh G."/>
            <person name="Asadollahi M."/>
            <person name="Askin M."/>
            <person name="Barry K."/>
            <person name="Battaglia E."/>
            <person name="Bayram O."/>
            <person name="Benocci T."/>
            <person name="Braus-Stromeyer S.A."/>
            <person name="Caldana C."/>
            <person name="Canovas D."/>
            <person name="Cerqueira G.C."/>
            <person name="Chen F."/>
            <person name="Chen W."/>
            <person name="Choi C."/>
            <person name="Clum A."/>
            <person name="Dos Santos R.A."/>
            <person name="Damasio A.R."/>
            <person name="Diallinas G."/>
            <person name="Emri T."/>
            <person name="Fekete E."/>
            <person name="Flipphi M."/>
            <person name="Freyberg S."/>
            <person name="Gallo A."/>
            <person name="Gournas C."/>
            <person name="Habgood R."/>
            <person name="Hainaut M."/>
            <person name="Harispe M.L."/>
            <person name="Henrissat B."/>
            <person name="Hilden K.S."/>
            <person name="Hope R."/>
            <person name="Hossain A."/>
            <person name="Karabika E."/>
            <person name="Karaffa L."/>
            <person name="Karanyi Z."/>
            <person name="Krasevec N."/>
            <person name="Kuo A."/>
            <person name="Kusch H."/>
            <person name="LaButti K."/>
            <person name="Lagendijk E.L."/>
            <person name="Lapidus A."/>
            <person name="Levasseur A."/>
            <person name="Lindquist E."/>
            <person name="Lipzen A."/>
            <person name="Logrieco A.F."/>
            <person name="MacCabe A."/>
            <person name="Maekelae M.R."/>
            <person name="Malavazi I."/>
            <person name="Melin P."/>
            <person name="Meyer V."/>
            <person name="Mielnichuk N."/>
            <person name="Miskei M."/>
            <person name="Molnar A.P."/>
            <person name="Mule G."/>
            <person name="Ngan C.Y."/>
            <person name="Orejas M."/>
            <person name="Orosz E."/>
            <person name="Ouedraogo J.P."/>
            <person name="Overkamp K.M."/>
            <person name="Park H.-S."/>
            <person name="Perrone G."/>
            <person name="Piumi F."/>
            <person name="Punt P.J."/>
            <person name="Ram A.F."/>
            <person name="Ramon A."/>
            <person name="Rauscher S."/>
            <person name="Record E."/>
            <person name="Riano-Pachon D.M."/>
            <person name="Robert V."/>
            <person name="Roehrig J."/>
            <person name="Ruller R."/>
            <person name="Salamov A."/>
            <person name="Salih N.S."/>
            <person name="Samson R.A."/>
            <person name="Sandor E."/>
            <person name="Sanguinetti M."/>
            <person name="Schuetze T."/>
            <person name="Sepcic K."/>
            <person name="Shelest E."/>
            <person name="Sherlock G."/>
            <person name="Sophianopoulou V."/>
            <person name="Squina F.M."/>
            <person name="Sun H."/>
            <person name="Susca A."/>
            <person name="Todd R.B."/>
            <person name="Tsang A."/>
            <person name="Unkles S.E."/>
            <person name="van de Wiele N."/>
            <person name="van Rossen-Uffink D."/>
            <person name="Oliveira J.V."/>
            <person name="Vesth T.C."/>
            <person name="Visser J."/>
            <person name="Yu J.-H."/>
            <person name="Zhou M."/>
            <person name="Andersen M.R."/>
            <person name="Archer D.B."/>
            <person name="Baker S.E."/>
            <person name="Benoit I."/>
            <person name="Brakhage A.A."/>
            <person name="Braus G.H."/>
            <person name="Fischer R."/>
            <person name="Frisvad J.C."/>
            <person name="Goldman G.H."/>
            <person name="Houbraken J."/>
            <person name="Oakley B."/>
            <person name="Pocsi I."/>
            <person name="Scazzocchio C."/>
            <person name="Seiboth B."/>
            <person name="vanKuyk P.A."/>
            <person name="Wortman J."/>
            <person name="Dyer P.S."/>
            <person name="Grigoriev I.V."/>
        </authorList>
    </citation>
    <scope>NUCLEOTIDE SEQUENCE [LARGE SCALE GENOMIC DNA]</scope>
    <source>
        <strain evidence="10">CBS 583.65</strain>
    </source>
</reference>
<dbReference type="GO" id="GO:0006351">
    <property type="term" value="P:DNA-templated transcription"/>
    <property type="evidence" value="ECO:0007669"/>
    <property type="project" value="InterPro"/>
</dbReference>
<dbReference type="STRING" id="1036611.A0A1L9Q2E8"/>
<dbReference type="GO" id="GO:0043565">
    <property type="term" value="F:sequence-specific DNA binding"/>
    <property type="evidence" value="ECO:0007669"/>
    <property type="project" value="TreeGrafter"/>
</dbReference>
<feature type="region of interest" description="Disordered" evidence="7">
    <location>
        <begin position="1"/>
        <end position="25"/>
    </location>
</feature>
<feature type="domain" description="Zn(2)-C6 fungal-type" evidence="8">
    <location>
        <begin position="27"/>
        <end position="56"/>
    </location>
</feature>
<dbReference type="SMART" id="SM00906">
    <property type="entry name" value="Fungal_trans"/>
    <property type="match status" value="1"/>
</dbReference>
<evidence type="ECO:0000256" key="1">
    <source>
        <dbReference type="ARBA" id="ARBA00004123"/>
    </source>
</evidence>
<dbReference type="Pfam" id="PF04082">
    <property type="entry name" value="Fungal_trans"/>
    <property type="match status" value="1"/>
</dbReference>
<dbReference type="CDD" id="cd12148">
    <property type="entry name" value="fungal_TF_MHR"/>
    <property type="match status" value="1"/>
</dbReference>
<dbReference type="InterPro" id="IPR051711">
    <property type="entry name" value="Stress_Response_Reg"/>
</dbReference>
<keyword evidence="5" id="KW-0804">Transcription</keyword>
<dbReference type="RefSeq" id="XP_040673696.1">
    <property type="nucleotide sequence ID" value="XM_040818542.1"/>
</dbReference>
<evidence type="ECO:0000256" key="4">
    <source>
        <dbReference type="ARBA" id="ARBA00023125"/>
    </source>
</evidence>
<comment type="subcellular location">
    <subcellularLocation>
        <location evidence="1">Nucleus</location>
    </subcellularLocation>
</comment>
<dbReference type="InterPro" id="IPR001138">
    <property type="entry name" value="Zn2Cys6_DnaBD"/>
</dbReference>
<dbReference type="SMART" id="SM00066">
    <property type="entry name" value="GAL4"/>
    <property type="match status" value="1"/>
</dbReference>
<evidence type="ECO:0000256" key="2">
    <source>
        <dbReference type="ARBA" id="ARBA00022723"/>
    </source>
</evidence>
<evidence type="ECO:0000256" key="5">
    <source>
        <dbReference type="ARBA" id="ARBA00023163"/>
    </source>
</evidence>
<feature type="region of interest" description="Disordered" evidence="7">
    <location>
        <begin position="85"/>
        <end position="104"/>
    </location>
</feature>
<dbReference type="VEuPathDB" id="FungiDB:ASPVEDRAFT_89167"/>
<evidence type="ECO:0000313" key="10">
    <source>
        <dbReference type="Proteomes" id="UP000184073"/>
    </source>
</evidence>
<evidence type="ECO:0000259" key="8">
    <source>
        <dbReference type="PROSITE" id="PS50048"/>
    </source>
</evidence>
<sequence>MPNEVQFAVTTSTHSPRPQDELPKKASCDACRRRKVKCDRIQPCSQCTSSFYDCTFSEPARKKRKTATDEKIELLERRIKAMEEAAQAAPDLPTTASSPVSRGLPQAQAAQPGAKVFHPTEKGDLEFTGYSADRTFIEGFKHKLGDWELDATHKRVPAAFAVPGLFDTTRGPAVDVELPPKHVARKLVDAALDAQILFGIIHRPSFNNLFTLVYSLDRSHYSLEEWRFLALLYAVLAYGGLFIDAADGQENDVLSNSSCYYEKSLQLQNIADCKDLVSLQAIFFKILYLLATTRVFTCYTYVSTALSVALRMGLHRVDSSTAPQDLIQRETGRRVFWAVWTLTNEVAATCGLPVLLSSEEIDQETPIEVNDSYIEARQILPQPEGEFCLTAIAAVYRRLHNVFQKAGKHIYSENQTSLLQTGGVGSHLVSMSKLKGIEKQLHQWVRQLPDHLVLGNGPDDPELAAARFNLCILYAHAQLYIYRPFLRQFMMHTGNPDQADSTSSRWLATICIQACENIIILCEDMYKRGLLAGGNWFTTRALFSSTLTLFYVALSSKDPGLLQTGSICTRLALGRKVSDSLAKRSGLAHRWKVMMTVMIATLPSSARHIQEKLLSLDSMMPDLTLYKDQSQPDDVYTTSLGASALNLLGSDSSTADKVKWLAPHHLEALGLGCPEHEDCQSPSCRLDLESARDNIGLTDVPQLDNNIGDYFLGSNVPGASDEPVSMPLESEVGFGDLDEFLDLQNWL</sequence>
<proteinExistence type="predicted"/>
<dbReference type="PROSITE" id="PS50048">
    <property type="entry name" value="ZN2_CY6_FUNGAL_2"/>
    <property type="match status" value="1"/>
</dbReference>
<evidence type="ECO:0000256" key="6">
    <source>
        <dbReference type="ARBA" id="ARBA00023242"/>
    </source>
</evidence>
<dbReference type="Gene3D" id="4.10.240.10">
    <property type="entry name" value="Zn(2)-C6 fungal-type DNA-binding domain"/>
    <property type="match status" value="1"/>
</dbReference>
<name>A0A1L9Q2E8_ASPVE</name>
<keyword evidence="4" id="KW-0238">DNA-binding</keyword>
<dbReference type="PROSITE" id="PS00463">
    <property type="entry name" value="ZN2_CY6_FUNGAL_1"/>
    <property type="match status" value="1"/>
</dbReference>
<dbReference type="InterPro" id="IPR007219">
    <property type="entry name" value="XnlR_reg_dom"/>
</dbReference>
<organism evidence="9 10">
    <name type="scientific">Aspergillus versicolor CBS 583.65</name>
    <dbReference type="NCBI Taxonomy" id="1036611"/>
    <lineage>
        <taxon>Eukaryota</taxon>
        <taxon>Fungi</taxon>
        <taxon>Dikarya</taxon>
        <taxon>Ascomycota</taxon>
        <taxon>Pezizomycotina</taxon>
        <taxon>Eurotiomycetes</taxon>
        <taxon>Eurotiomycetidae</taxon>
        <taxon>Eurotiales</taxon>
        <taxon>Aspergillaceae</taxon>
        <taxon>Aspergillus</taxon>
        <taxon>Aspergillus subgen. Nidulantes</taxon>
    </lineage>
</organism>
<evidence type="ECO:0000256" key="3">
    <source>
        <dbReference type="ARBA" id="ARBA00023015"/>
    </source>
</evidence>
<evidence type="ECO:0000256" key="7">
    <source>
        <dbReference type="SAM" id="MobiDB-lite"/>
    </source>
</evidence>
<dbReference type="Pfam" id="PF00172">
    <property type="entry name" value="Zn_clus"/>
    <property type="match status" value="1"/>
</dbReference>
<evidence type="ECO:0000313" key="9">
    <source>
        <dbReference type="EMBL" id="OJJ07934.1"/>
    </source>
</evidence>
<dbReference type="OrthoDB" id="6486656at2759"/>
<dbReference type="InterPro" id="IPR036864">
    <property type="entry name" value="Zn2-C6_fun-type_DNA-bd_sf"/>
</dbReference>
<dbReference type="GO" id="GO:0000981">
    <property type="term" value="F:DNA-binding transcription factor activity, RNA polymerase II-specific"/>
    <property type="evidence" value="ECO:0007669"/>
    <property type="project" value="InterPro"/>
</dbReference>
<dbReference type="Proteomes" id="UP000184073">
    <property type="component" value="Unassembled WGS sequence"/>
</dbReference>
<dbReference type="AlphaFoldDB" id="A0A1L9Q2E8"/>
<keyword evidence="10" id="KW-1185">Reference proteome</keyword>
<keyword evidence="6" id="KW-0539">Nucleus</keyword>
<dbReference type="PANTHER" id="PTHR47540">
    <property type="entry name" value="THIAMINE REPRESSIBLE GENES REGULATORY PROTEIN THI5"/>
    <property type="match status" value="1"/>
</dbReference>
<dbReference type="GO" id="GO:0005634">
    <property type="term" value="C:nucleus"/>
    <property type="evidence" value="ECO:0007669"/>
    <property type="project" value="UniProtKB-SubCell"/>
</dbReference>
<dbReference type="PANTHER" id="PTHR47540:SF6">
    <property type="entry name" value="ZN(II)2CYS6 TRANSCRIPTION FACTOR (EUROFUNG)"/>
    <property type="match status" value="1"/>
</dbReference>
<dbReference type="EMBL" id="KV878138">
    <property type="protein sequence ID" value="OJJ07934.1"/>
    <property type="molecule type" value="Genomic_DNA"/>
</dbReference>
<keyword evidence="3" id="KW-0805">Transcription regulation</keyword>
<dbReference type="GeneID" id="63734053"/>
<protein>
    <recommendedName>
        <fullName evidence="8">Zn(2)-C6 fungal-type domain-containing protein</fullName>
    </recommendedName>
</protein>
<dbReference type="GO" id="GO:0045944">
    <property type="term" value="P:positive regulation of transcription by RNA polymerase II"/>
    <property type="evidence" value="ECO:0007669"/>
    <property type="project" value="TreeGrafter"/>
</dbReference>
<keyword evidence="2" id="KW-0479">Metal-binding</keyword>
<dbReference type="GO" id="GO:0008270">
    <property type="term" value="F:zinc ion binding"/>
    <property type="evidence" value="ECO:0007669"/>
    <property type="project" value="InterPro"/>
</dbReference>